<evidence type="ECO:0000256" key="1">
    <source>
        <dbReference type="SAM" id="SignalP"/>
    </source>
</evidence>
<dbReference type="InterPro" id="IPR032710">
    <property type="entry name" value="NTF2-like_dom_sf"/>
</dbReference>
<proteinExistence type="predicted"/>
<dbReference type="InterPro" id="IPR027843">
    <property type="entry name" value="DUF4440"/>
</dbReference>
<dbReference type="RefSeq" id="WP_182921197.1">
    <property type="nucleotide sequence ID" value="NZ_WNXD01000001.1"/>
</dbReference>
<name>A0A923DWR3_9SPHI</name>
<dbReference type="AlphaFoldDB" id="A0A923DWR3"/>
<comment type="caution">
    <text evidence="3">The sequence shown here is derived from an EMBL/GenBank/DDBJ whole genome shotgun (WGS) entry which is preliminary data.</text>
</comment>
<dbReference type="Gene3D" id="3.10.450.50">
    <property type="match status" value="1"/>
</dbReference>
<evidence type="ECO:0000313" key="3">
    <source>
        <dbReference type="EMBL" id="MBB2144505.1"/>
    </source>
</evidence>
<keyword evidence="4" id="KW-1185">Reference proteome</keyword>
<dbReference type="Proteomes" id="UP000601055">
    <property type="component" value="Unassembled WGS sequence"/>
</dbReference>
<organism evidence="3 4">
    <name type="scientific">Pedobacter planticolens</name>
    <dbReference type="NCBI Taxonomy" id="2679964"/>
    <lineage>
        <taxon>Bacteria</taxon>
        <taxon>Pseudomonadati</taxon>
        <taxon>Bacteroidota</taxon>
        <taxon>Sphingobacteriia</taxon>
        <taxon>Sphingobacteriales</taxon>
        <taxon>Sphingobacteriaceae</taxon>
        <taxon>Pedobacter</taxon>
    </lineage>
</organism>
<dbReference type="EMBL" id="WNXD01000001">
    <property type="protein sequence ID" value="MBB2144505.1"/>
    <property type="molecule type" value="Genomic_DNA"/>
</dbReference>
<feature type="signal peptide" evidence="1">
    <location>
        <begin position="1"/>
        <end position="19"/>
    </location>
</feature>
<sequence length="142" mass="15615">MKKYILLLLLASVNVMVKAQTKDEKDVLVAVENMRLALISGERTALENVAATDLSYGHSSGKLQDKAAFVEAIASGASDFVTIEYKNQTVKVTDKTALVRHELHAKTNDGGKPGEVHLGILLVWQKQGKEWKLLGRQAYKLP</sequence>
<dbReference type="SUPFAM" id="SSF54427">
    <property type="entry name" value="NTF2-like"/>
    <property type="match status" value="1"/>
</dbReference>
<protein>
    <submittedName>
        <fullName evidence="3">DUF4440 domain-containing protein</fullName>
    </submittedName>
</protein>
<dbReference type="Pfam" id="PF14534">
    <property type="entry name" value="DUF4440"/>
    <property type="match status" value="1"/>
</dbReference>
<feature type="chain" id="PRO_5037663952" evidence="1">
    <location>
        <begin position="20"/>
        <end position="142"/>
    </location>
</feature>
<reference evidence="3" key="1">
    <citation type="submission" date="2019-11" db="EMBL/GenBank/DDBJ databases">
        <title>Description of Pedobacter sp. LMG 31464T.</title>
        <authorList>
            <person name="Carlier A."/>
            <person name="Qi S."/>
            <person name="Vandamme P."/>
        </authorList>
    </citation>
    <scope>NUCLEOTIDE SEQUENCE</scope>
    <source>
        <strain evidence="3">LMG 31464</strain>
    </source>
</reference>
<gene>
    <name evidence="3" type="ORF">GM921_03340</name>
</gene>
<keyword evidence="1" id="KW-0732">Signal</keyword>
<evidence type="ECO:0000259" key="2">
    <source>
        <dbReference type="Pfam" id="PF14534"/>
    </source>
</evidence>
<evidence type="ECO:0000313" key="4">
    <source>
        <dbReference type="Proteomes" id="UP000601055"/>
    </source>
</evidence>
<accession>A0A923DWR3</accession>
<feature type="domain" description="DUF4440" evidence="2">
    <location>
        <begin position="32"/>
        <end position="133"/>
    </location>
</feature>